<name>A0ABU6CQG2_9ACTN</name>
<proteinExistence type="predicted"/>
<accession>A0ABU6CQG2</accession>
<gene>
    <name evidence="2" type="ORF">OKJ48_42815</name>
</gene>
<keyword evidence="1" id="KW-0812">Transmembrane</keyword>
<keyword evidence="1" id="KW-0472">Membrane</keyword>
<organism evidence="2 3">
    <name type="scientific">Streptomyces kunmingensis</name>
    <dbReference type="NCBI Taxonomy" id="68225"/>
    <lineage>
        <taxon>Bacteria</taxon>
        <taxon>Bacillati</taxon>
        <taxon>Actinomycetota</taxon>
        <taxon>Actinomycetes</taxon>
        <taxon>Kitasatosporales</taxon>
        <taxon>Streptomycetaceae</taxon>
        <taxon>Streptomyces</taxon>
    </lineage>
</organism>
<protein>
    <submittedName>
        <fullName evidence="2">Uncharacterized protein</fullName>
    </submittedName>
</protein>
<evidence type="ECO:0000313" key="3">
    <source>
        <dbReference type="Proteomes" id="UP001352223"/>
    </source>
</evidence>
<dbReference type="RefSeq" id="WP_324776687.1">
    <property type="nucleotide sequence ID" value="NZ_BAAATS010000019.1"/>
</dbReference>
<reference evidence="2 3" key="1">
    <citation type="submission" date="2022-10" db="EMBL/GenBank/DDBJ databases">
        <authorList>
            <person name="Xie J."/>
            <person name="Shen N."/>
        </authorList>
    </citation>
    <scope>NUCLEOTIDE SEQUENCE [LARGE SCALE GENOMIC DNA]</scope>
    <source>
        <strain evidence="2 3">DSM 41681</strain>
    </source>
</reference>
<keyword evidence="1" id="KW-1133">Transmembrane helix</keyword>
<feature type="transmembrane region" description="Helical" evidence="1">
    <location>
        <begin position="82"/>
        <end position="104"/>
    </location>
</feature>
<keyword evidence="3" id="KW-1185">Reference proteome</keyword>
<feature type="transmembrane region" description="Helical" evidence="1">
    <location>
        <begin position="27"/>
        <end position="46"/>
    </location>
</feature>
<evidence type="ECO:0000256" key="1">
    <source>
        <dbReference type="SAM" id="Phobius"/>
    </source>
</evidence>
<sequence>MRDEAKYRDDLERRFLAESQRLRGRGLLLLWIGGLLWLYVALRLLLPWSVLGADPDCGAPLFERIELGYEDGVSNPCSVVPWPTLLAVLAVSVPVLVTGAALYVRGMVSANLSHYVRTMTF</sequence>
<comment type="caution">
    <text evidence="2">The sequence shown here is derived from an EMBL/GenBank/DDBJ whole genome shotgun (WGS) entry which is preliminary data.</text>
</comment>
<dbReference type="Proteomes" id="UP001352223">
    <property type="component" value="Unassembled WGS sequence"/>
</dbReference>
<evidence type="ECO:0000313" key="2">
    <source>
        <dbReference type="EMBL" id="MEB3966922.1"/>
    </source>
</evidence>
<dbReference type="EMBL" id="JAOZYB010000369">
    <property type="protein sequence ID" value="MEB3966922.1"/>
    <property type="molecule type" value="Genomic_DNA"/>
</dbReference>